<dbReference type="PRINTS" id="PR00705">
    <property type="entry name" value="PAPAIN"/>
</dbReference>
<protein>
    <submittedName>
        <fullName evidence="10">Cathepsin K</fullName>
    </submittedName>
</protein>
<dbReference type="Gene3D" id="3.90.70.10">
    <property type="entry name" value="Cysteine proteinases"/>
    <property type="match status" value="1"/>
</dbReference>
<dbReference type="InterPro" id="IPR039417">
    <property type="entry name" value="Peptidase_C1A_papain-like"/>
</dbReference>
<dbReference type="PANTHER" id="PTHR12411">
    <property type="entry name" value="CYSTEINE PROTEASE FAMILY C1-RELATED"/>
    <property type="match status" value="1"/>
</dbReference>
<dbReference type="AlphaFoldDB" id="A0A6G1SM91"/>
<feature type="domain" description="Cathepsin propeptide inhibitor" evidence="9">
    <location>
        <begin position="35"/>
        <end position="92"/>
    </location>
</feature>
<dbReference type="InterPro" id="IPR013128">
    <property type="entry name" value="Peptidase_C1A"/>
</dbReference>
<accession>A0A6G1SM91</accession>
<keyword evidence="5" id="KW-0865">Zymogen</keyword>
<organism evidence="10">
    <name type="scientific">Aceria tosichella</name>
    <name type="common">wheat curl mite</name>
    <dbReference type="NCBI Taxonomy" id="561515"/>
    <lineage>
        <taxon>Eukaryota</taxon>
        <taxon>Metazoa</taxon>
        <taxon>Ecdysozoa</taxon>
        <taxon>Arthropoda</taxon>
        <taxon>Chelicerata</taxon>
        <taxon>Arachnida</taxon>
        <taxon>Acari</taxon>
        <taxon>Acariformes</taxon>
        <taxon>Trombidiformes</taxon>
        <taxon>Prostigmata</taxon>
        <taxon>Eupodina</taxon>
        <taxon>Eriophyoidea</taxon>
        <taxon>Eriophyidae</taxon>
        <taxon>Eriophyinae</taxon>
        <taxon>Aceriini</taxon>
        <taxon>Aceria</taxon>
    </lineage>
</organism>
<dbReference type="PROSITE" id="PS00139">
    <property type="entry name" value="THIOL_PROTEASE_CYS"/>
    <property type="match status" value="1"/>
</dbReference>
<gene>
    <name evidence="10" type="primary">Ctsk_8</name>
    <name evidence="10" type="ORF">g.16055</name>
</gene>
<keyword evidence="2" id="KW-0645">Protease</keyword>
<evidence type="ECO:0000256" key="3">
    <source>
        <dbReference type="ARBA" id="ARBA00022801"/>
    </source>
</evidence>
<dbReference type="CDD" id="cd02248">
    <property type="entry name" value="Peptidase_C1A"/>
    <property type="match status" value="1"/>
</dbReference>
<reference evidence="10" key="1">
    <citation type="submission" date="2018-10" db="EMBL/GenBank/DDBJ databases">
        <title>Transcriptome assembly of Aceria tosichella (Wheat curl mite) Type 2.</title>
        <authorList>
            <person name="Scully E.D."/>
            <person name="Geib S.M."/>
            <person name="Palmer N.A."/>
            <person name="Gupta A.K."/>
            <person name="Sarath G."/>
            <person name="Tatineni S."/>
        </authorList>
    </citation>
    <scope>NUCLEOTIDE SEQUENCE</scope>
    <source>
        <strain evidence="10">LincolnNE</strain>
    </source>
</reference>
<dbReference type="SUPFAM" id="SSF54001">
    <property type="entry name" value="Cysteine proteinases"/>
    <property type="match status" value="1"/>
</dbReference>
<dbReference type="FunFam" id="3.90.70.10:FF:000332">
    <property type="entry name" value="Cathepsin L1"/>
    <property type="match status" value="1"/>
</dbReference>
<dbReference type="Pfam" id="PF08246">
    <property type="entry name" value="Inhibitor_I29"/>
    <property type="match status" value="1"/>
</dbReference>
<dbReference type="InterPro" id="IPR000668">
    <property type="entry name" value="Peptidase_C1A_C"/>
</dbReference>
<evidence type="ECO:0000256" key="1">
    <source>
        <dbReference type="ARBA" id="ARBA00008455"/>
    </source>
</evidence>
<keyword evidence="3" id="KW-0378">Hydrolase</keyword>
<dbReference type="SMART" id="SM00645">
    <property type="entry name" value="Pept_C1"/>
    <property type="match status" value="1"/>
</dbReference>
<keyword evidence="4" id="KW-0788">Thiol protease</keyword>
<evidence type="ECO:0000256" key="2">
    <source>
        <dbReference type="ARBA" id="ARBA00022670"/>
    </source>
</evidence>
<dbReference type="InterPro" id="IPR000169">
    <property type="entry name" value="Pept_cys_AS"/>
</dbReference>
<evidence type="ECO:0000256" key="6">
    <source>
        <dbReference type="ARBA" id="ARBA00023157"/>
    </source>
</evidence>
<dbReference type="InterPro" id="IPR025660">
    <property type="entry name" value="Pept_his_AS"/>
</dbReference>
<sequence length="343" mass="38719">MRSLFSILFIACVVAFIGQLVTSAAGRQSSLLNEWSLYKRQYGKVYETPMEDSRRFSLFMAAKNKIEHHNSNANASYKLGLNHMSDWTEKELSRLRGVNSLDAMKHMKQSPEADAFMQKLMNDPTPVPDEVDWRKVENRVSPVKDQGFCGSCWAFATVGALEGQQVVRNYTKKLISLSAQNVVDCSFLNTGCGGGWPSLALEDIAYLGGIESDSDYPYDAQDHYHRCEFKQNKSVMTTDGYYDLYRMGEVVLKKLVATFGPVSVLVDSSTWQNYESGVHECEPGDIDHAVLAVGYGTDPKLGDYWIIKNSWTEKWGEKGYIRLRRGRSACNIGQYSTIPKWND</sequence>
<evidence type="ECO:0000259" key="9">
    <source>
        <dbReference type="SMART" id="SM00848"/>
    </source>
</evidence>
<feature type="chain" id="PRO_5026115898" evidence="7">
    <location>
        <begin position="27"/>
        <end position="343"/>
    </location>
</feature>
<dbReference type="InterPro" id="IPR038765">
    <property type="entry name" value="Papain-like_cys_pep_sf"/>
</dbReference>
<comment type="similarity">
    <text evidence="1">Belongs to the peptidase C1 family.</text>
</comment>
<dbReference type="SMART" id="SM00848">
    <property type="entry name" value="Inhibitor_I29"/>
    <property type="match status" value="1"/>
</dbReference>
<dbReference type="InterPro" id="IPR025661">
    <property type="entry name" value="Pept_asp_AS"/>
</dbReference>
<dbReference type="InterPro" id="IPR013201">
    <property type="entry name" value="Prot_inhib_I29"/>
</dbReference>
<keyword evidence="6" id="KW-1015">Disulfide bond</keyword>
<evidence type="ECO:0000313" key="10">
    <source>
        <dbReference type="EMBL" id="MDE51297.1"/>
    </source>
</evidence>
<evidence type="ECO:0000259" key="8">
    <source>
        <dbReference type="SMART" id="SM00645"/>
    </source>
</evidence>
<dbReference type="Pfam" id="PF00112">
    <property type="entry name" value="Peptidase_C1"/>
    <property type="match status" value="1"/>
</dbReference>
<dbReference type="PROSITE" id="PS00639">
    <property type="entry name" value="THIOL_PROTEASE_HIS"/>
    <property type="match status" value="1"/>
</dbReference>
<feature type="domain" description="Peptidase C1A papain C-terminal" evidence="8">
    <location>
        <begin position="127"/>
        <end position="340"/>
    </location>
</feature>
<dbReference type="PROSITE" id="PS00640">
    <property type="entry name" value="THIOL_PROTEASE_ASN"/>
    <property type="match status" value="1"/>
</dbReference>
<evidence type="ECO:0000256" key="7">
    <source>
        <dbReference type="SAM" id="SignalP"/>
    </source>
</evidence>
<dbReference type="GO" id="GO:0006508">
    <property type="term" value="P:proteolysis"/>
    <property type="evidence" value="ECO:0007669"/>
    <property type="project" value="UniProtKB-KW"/>
</dbReference>
<keyword evidence="7" id="KW-0732">Signal</keyword>
<evidence type="ECO:0000256" key="4">
    <source>
        <dbReference type="ARBA" id="ARBA00022807"/>
    </source>
</evidence>
<feature type="signal peptide" evidence="7">
    <location>
        <begin position="1"/>
        <end position="26"/>
    </location>
</feature>
<dbReference type="EMBL" id="GGYP01006526">
    <property type="protein sequence ID" value="MDE51297.1"/>
    <property type="molecule type" value="Transcribed_RNA"/>
</dbReference>
<name>A0A6G1SM91_9ACAR</name>
<proteinExistence type="inferred from homology"/>
<evidence type="ECO:0000256" key="5">
    <source>
        <dbReference type="ARBA" id="ARBA00023145"/>
    </source>
</evidence>
<dbReference type="GO" id="GO:0008234">
    <property type="term" value="F:cysteine-type peptidase activity"/>
    <property type="evidence" value="ECO:0007669"/>
    <property type="project" value="UniProtKB-KW"/>
</dbReference>